<feature type="compositionally biased region" description="Polar residues" evidence="1">
    <location>
        <begin position="2489"/>
        <end position="2514"/>
    </location>
</feature>
<dbReference type="GO" id="GO:0048364">
    <property type="term" value="P:root development"/>
    <property type="evidence" value="ECO:0007669"/>
    <property type="project" value="TreeGrafter"/>
</dbReference>
<evidence type="ECO:0000259" key="3">
    <source>
        <dbReference type="Pfam" id="PF25794"/>
    </source>
</evidence>
<evidence type="ECO:0008006" key="6">
    <source>
        <dbReference type="Google" id="ProtNLM"/>
    </source>
</evidence>
<evidence type="ECO:0000313" key="4">
    <source>
        <dbReference type="EMBL" id="KAJ6833906.1"/>
    </source>
</evidence>
<feature type="region of interest" description="Disordered" evidence="1">
    <location>
        <begin position="352"/>
        <end position="399"/>
    </location>
</feature>
<dbReference type="InterPro" id="IPR024975">
    <property type="entry name" value="NOV_C"/>
</dbReference>
<dbReference type="InterPro" id="IPR036890">
    <property type="entry name" value="HATPase_C_sf"/>
</dbReference>
<accession>A0AAX6GYW3</accession>
<feature type="region of interest" description="Disordered" evidence="1">
    <location>
        <begin position="411"/>
        <end position="499"/>
    </location>
</feature>
<evidence type="ECO:0000256" key="1">
    <source>
        <dbReference type="SAM" id="MobiDB-lite"/>
    </source>
</evidence>
<sequence>MYRPPPNSGHLAGGAAGRGGGGFHQTNNHPQNPNFSSPFPIPFPFPFNPQPFFQNPNFVNHNFPNPNVHLYPYQQQQQQQQPDPLPSTPAPSMLERAESAVARAQRDLSAAGESVSAWKVSQAALVSLQVDSWSSLGFQLQDVPSLRRLLVTEGKVNAFIHCFVGAQKIVSLYDLEVALCKNEGLERFEELGLGPLIRHPLAKHYFSVPSDSAEVFKIASEEIIASLNTFMDKSHKRPIAAEEFLGFLAEQKSVSAKEKLGVRIQSLGLHLFYIREAKKAEKTILSKTVDVIKHITDESRRKEESNSSGCTSSAHMHIKKQVLDKRFDTISDRIKSFSSVCKDFGGKHIRFDPSSDDYDTEDDDQDNDVGGGINHVCRSSSHNKDKGQHVSSCPYPSTSEEMARLGLKIETGEKFPNNDQLTENEEKSSGKKRKRKQKENNNNATPACKLRTRRGKEDKASSSSALMMKLREKNSNSSSLCKLPDEKEQNNQQDEKKSSRLILTSVDMEKFITTWRETCQAHSVAEVLDMMANFYMTTGSERKREKTRKIFSAYPGIGLLNVAVTSIKRGLFGSVYDVVHAFDEDGYLDGGSAPAEVTENGLPEEDLAVYAKKCIDEHIYSVTVDDIIENITKYFVTGPMVSRERDLSSGKPFATFKMFRDCETWLVTQFSAKDFDSLGHGNFSRFLENHASLLPQELYSALNGEVSDPSFLVTMLQKQLGVLLSQAVSNLKDKCEISKSDISLLLRRQFPAISFEIVGNELGKCSPELSQQNNYNSHTVLYSATLLGNKLTGDLMVYNENASPAAVNIETGQLINSYGHVTARNAIECLLKTPMLSDLLSWSHWDLVYAPSLGPLPNFLLNEVETKELLFLATTDGRIIRIDPLATVDEFLEAVVQISPFQVALKLLSLLSLYRGVNNAPLSLLKCYAQRGIGVIIRNSTDSLELNNKKETLLLNTTCQRRVTLCNSNMDPLSVDPQGTSEACSSQKKNAIMTASRFIVECLGNIPSEFRSFGSDILLSGLQSVAKDAPLVILRECRKTDQRLMLHDIGLSLGIPEWIDDYHVFSSSMTLQQNSPQCLKSGESLNCMQNTSEEHSVNYSKLHVNNMAESSQANVQDELIAEVDIRRGDVPFVNGRQDFDGTCEGQDSDRDTSANSSLSGDRVLQEASAIVLSIRREEFGLDADLNSSENCMLKKQHARLGRALHCLSQELYSQDSHLLLELVQNADDNIYPKDVDPTLAFILQDSGIIVLNNERGFSSQNIKALCDIGNSTKKGSAGYIGHKGIGFKSVFRITDAPEIHSNGYHVKFDITEGQIGFVLPTLVSPFNIDVFRPLLSEKNYQNNGTKWNTCIVLPFRSNCTDGVGMNSIISMFSDLHPSLLLFLHRLQCIKFVNMLNDTLVIMRREILANGIIKVSRGQDTMSWLVTSKKLQASSIRPDVQTTEIAIAFTLQECENEGYQPHLKQQPVFAFLPLRNYGLKFILQGDFVLPSSREEVDGNSAWNQWLLSEFPGLFVSAKQSFSALPCFQKNPGKAVTAYMSFVPLGGEVHGFFSHLPHMIISKLCASKCLLLDGPDLTWDLPCKVLRGWNEQARSLISDSLLRKHIGLGYLSKDIELSDALAKALGIQDFGPRVLVDVLSSVCRTVDGIKSLGLDWLSSWIANLQSTLSSHSSAYFSSGAGVECDLVNALRKVPFIPLSDGSYSSVADGPIWLPCDALGVGMECKNSAEDFPNLYAKLRTVNPLLFTAAATTTPNIAETRGDSLMQMLCKVGVQKLSAHEVIKNHILAALSKKISCDADRTLMIEYLIFVMIHFQDDCAQCLSEKQGILSELRKKYAVLTSGGFRCPFEEPIHFSKEYKNPVEIDKLIGMVDAKWLEVDVAYLNHPVTRSLSSGLLKWRKFFQELGVTDFVQVTCISRSVPHEGDLVGEAPLIRDWDSPELLNFLSTFSSKKCRGNCIYLLEVLDKMWDDHYSVNSTSYIISKTEVQSRNESSIIKCIREYRWIASTIDQELHHSKDLFYDCEEVRCILGNMAPYAVPQVTSKLLLKDIGFKTKVSLDDALEILQTWRSSETPFMASTIQMSKFYSFLSDGFTSSNLKIPEEFASSSFVFIPFLGTSKHKDDLSGVFLSPKDLYWHDPTGCVDKMKELIRLDASTMEACSLPCKFLAAYYPTLHDFFVNICAVQQLPAFGSYLQILLQLSSVALPSQAAHEVFRVFIKWADDVKSGLVKPEEILDMKENLCKLENTVLPTLQDKWVSLHPSFGLVCWSDDDELKHQFKHSDGISFLYFGELSKEQQEMLSGKIAALMLHIGVPALSEVVSRDAIFYGTEDNREKASLINWILPFAQRYLYKLYPDIYLNFKQFGFQKLIELQIVVVDKLFYKYTLKGCESTSKKRFECSSLLQGHTFYIMRTADSHSIFLELSRLFFNGSTELQFANFLHMITTMGESGSSYEQIEFFIVNSQKVPKQPVEDPVWCLSFSSELEAEPQQPAVASSTNIEQNTATSQKRPGVSSNWPPTDWKSAPDRKYAQANYHLTRPGDAPYTCLSKEASKSSDNTIASIDQPVLINVDEAWIIEEASSATAAVALQDSAKKGKLTFFAADGQITSGAEPEKQLDDYMAVSSERDTPCWQTVDAIRHRTGRIGESIAYRYFLEKLGSGTVRWVNEETETGLPYDLIIGEDEDSREYIEVKATTVAKKKWFTITSREWQFAAEKGDTYSIAFVVMLEPNKAGVTVLKNPFRLCQQKSLKLALLMSDEQTRRV</sequence>
<dbReference type="SUPFAM" id="SSF55874">
    <property type="entry name" value="ATPase domain of HSP90 chaperone/DNA topoisomerase II/histidine kinase"/>
    <property type="match status" value="1"/>
</dbReference>
<evidence type="ECO:0000313" key="5">
    <source>
        <dbReference type="Proteomes" id="UP001140949"/>
    </source>
</evidence>
<dbReference type="Pfam" id="PF13020">
    <property type="entry name" value="NOV_C"/>
    <property type="match status" value="1"/>
</dbReference>
<feature type="compositionally biased region" description="Basic and acidic residues" evidence="1">
    <location>
        <begin position="483"/>
        <end position="498"/>
    </location>
</feature>
<dbReference type="GO" id="GO:0009793">
    <property type="term" value="P:embryo development ending in seed dormancy"/>
    <property type="evidence" value="ECO:0007669"/>
    <property type="project" value="TreeGrafter"/>
</dbReference>
<feature type="region of interest" description="Disordered" evidence="1">
    <location>
        <begin position="1136"/>
        <end position="1160"/>
    </location>
</feature>
<dbReference type="Proteomes" id="UP001140949">
    <property type="component" value="Unassembled WGS sequence"/>
</dbReference>
<feature type="region of interest" description="Disordered" evidence="1">
    <location>
        <begin position="1"/>
        <end position="40"/>
    </location>
</feature>
<organism evidence="4 5">
    <name type="scientific">Iris pallida</name>
    <name type="common">Sweet iris</name>
    <dbReference type="NCBI Taxonomy" id="29817"/>
    <lineage>
        <taxon>Eukaryota</taxon>
        <taxon>Viridiplantae</taxon>
        <taxon>Streptophyta</taxon>
        <taxon>Embryophyta</taxon>
        <taxon>Tracheophyta</taxon>
        <taxon>Spermatophyta</taxon>
        <taxon>Magnoliopsida</taxon>
        <taxon>Liliopsida</taxon>
        <taxon>Asparagales</taxon>
        <taxon>Iridaceae</taxon>
        <taxon>Iridoideae</taxon>
        <taxon>Irideae</taxon>
        <taxon>Iris</taxon>
    </lineage>
</organism>
<feature type="compositionally biased region" description="Acidic residues" evidence="1">
    <location>
        <begin position="354"/>
        <end position="367"/>
    </location>
</feature>
<feature type="domain" description="Sacsin/Nov" evidence="3">
    <location>
        <begin position="1216"/>
        <end position="1392"/>
    </location>
</feature>
<feature type="domain" description="Protein NO VEIN C-terminal" evidence="2">
    <location>
        <begin position="2642"/>
        <end position="2724"/>
    </location>
</feature>
<dbReference type="Pfam" id="PF25794">
    <property type="entry name" value="SACS"/>
    <property type="match status" value="1"/>
</dbReference>
<protein>
    <recommendedName>
        <fullName evidence="6">Protein NO VEIN C-terminal domain-containing protein</fullName>
    </recommendedName>
</protein>
<feature type="compositionally biased region" description="Low complexity" evidence="1">
    <location>
        <begin position="27"/>
        <end position="38"/>
    </location>
</feature>
<dbReference type="InterPro" id="IPR052957">
    <property type="entry name" value="Auxin_embryo_med"/>
</dbReference>
<dbReference type="EMBL" id="JANAVB010014796">
    <property type="protein sequence ID" value="KAJ6833906.1"/>
    <property type="molecule type" value="Genomic_DNA"/>
</dbReference>
<reference evidence="4" key="2">
    <citation type="submission" date="2023-04" db="EMBL/GenBank/DDBJ databases">
        <authorList>
            <person name="Bruccoleri R.E."/>
            <person name="Oakeley E.J."/>
            <person name="Faust A.-M."/>
            <person name="Dessus-Babus S."/>
            <person name="Altorfer M."/>
            <person name="Burckhardt D."/>
            <person name="Oertli M."/>
            <person name="Naumann U."/>
            <person name="Petersen F."/>
            <person name="Wong J."/>
        </authorList>
    </citation>
    <scope>NUCLEOTIDE SEQUENCE</scope>
    <source>
        <strain evidence="4">GSM-AAB239-AS_SAM_17_03QT</strain>
        <tissue evidence="4">Leaf</tissue>
    </source>
</reference>
<dbReference type="GO" id="GO:0010305">
    <property type="term" value="P:leaf vascular tissue pattern formation"/>
    <property type="evidence" value="ECO:0007669"/>
    <property type="project" value="TreeGrafter"/>
</dbReference>
<dbReference type="NCBIfam" id="NF047352">
    <property type="entry name" value="P_loop_sacsin"/>
    <property type="match status" value="1"/>
</dbReference>
<feature type="compositionally biased region" description="Gly residues" evidence="1">
    <location>
        <begin position="11"/>
        <end position="23"/>
    </location>
</feature>
<evidence type="ECO:0000259" key="2">
    <source>
        <dbReference type="Pfam" id="PF13020"/>
    </source>
</evidence>
<feature type="compositionally biased region" description="Polar residues" evidence="1">
    <location>
        <begin position="389"/>
        <end position="399"/>
    </location>
</feature>
<name>A0AAX6GYW3_IRIPA</name>
<dbReference type="GO" id="GO:0005634">
    <property type="term" value="C:nucleus"/>
    <property type="evidence" value="ECO:0007669"/>
    <property type="project" value="TreeGrafter"/>
</dbReference>
<dbReference type="Gene3D" id="3.30.565.10">
    <property type="entry name" value="Histidine kinase-like ATPase, C-terminal domain"/>
    <property type="match status" value="1"/>
</dbReference>
<reference evidence="4" key="1">
    <citation type="journal article" date="2023" name="GigaByte">
        <title>Genome assembly of the bearded iris, Iris pallida Lam.</title>
        <authorList>
            <person name="Bruccoleri R.E."/>
            <person name="Oakeley E.J."/>
            <person name="Faust A.M.E."/>
            <person name="Altorfer M."/>
            <person name="Dessus-Babus S."/>
            <person name="Burckhardt D."/>
            <person name="Oertli M."/>
            <person name="Naumann U."/>
            <person name="Petersen F."/>
            <person name="Wong J."/>
        </authorList>
    </citation>
    <scope>NUCLEOTIDE SEQUENCE</scope>
    <source>
        <strain evidence="4">GSM-AAB239-AS_SAM_17_03QT</strain>
    </source>
</reference>
<feature type="region of interest" description="Disordered" evidence="1">
    <location>
        <begin position="2486"/>
        <end position="2521"/>
    </location>
</feature>
<gene>
    <name evidence="4" type="ORF">M6B38_336790</name>
</gene>
<comment type="caution">
    <text evidence="4">The sequence shown here is derived from an EMBL/GenBank/DDBJ whole genome shotgun (WGS) entry which is preliminary data.</text>
</comment>
<dbReference type="PANTHER" id="PTHR32387">
    <property type="entry name" value="WU:FJ29H11"/>
    <property type="match status" value="1"/>
</dbReference>
<keyword evidence="5" id="KW-1185">Reference proteome</keyword>
<dbReference type="InterPro" id="IPR058210">
    <property type="entry name" value="SACS/Nov_dom"/>
</dbReference>
<proteinExistence type="predicted"/>
<dbReference type="PANTHER" id="PTHR32387:SF0">
    <property type="entry name" value="PROTEIN NO VEIN"/>
    <property type="match status" value="1"/>
</dbReference>